<evidence type="ECO:0000256" key="8">
    <source>
        <dbReference type="SAM" id="MobiDB-lite"/>
    </source>
</evidence>
<proteinExistence type="inferred from homology"/>
<reference evidence="9" key="1">
    <citation type="submission" date="2023-06" db="EMBL/GenBank/DDBJ databases">
        <title>Genome-scale phylogeny and comparative genomics of the fungal order Sordariales.</title>
        <authorList>
            <consortium name="Lawrence Berkeley National Laboratory"/>
            <person name="Hensen N."/>
            <person name="Bonometti L."/>
            <person name="Westerberg I."/>
            <person name="Brannstrom I.O."/>
            <person name="Guillou S."/>
            <person name="Cros-Aarteil S."/>
            <person name="Calhoun S."/>
            <person name="Haridas S."/>
            <person name="Kuo A."/>
            <person name="Mondo S."/>
            <person name="Pangilinan J."/>
            <person name="Riley R."/>
            <person name="LaButti K."/>
            <person name="Andreopoulos B."/>
            <person name="Lipzen A."/>
            <person name="Chen C."/>
            <person name="Yanf M."/>
            <person name="Daum C."/>
            <person name="Ng V."/>
            <person name="Clum A."/>
            <person name="Steindorff A."/>
            <person name="Ohm R."/>
            <person name="Martin F."/>
            <person name="Silar P."/>
            <person name="Natvig D."/>
            <person name="Lalanne C."/>
            <person name="Gautier V."/>
            <person name="Ament-velasquez S.L."/>
            <person name="Kruys A."/>
            <person name="Hutchinson M.I."/>
            <person name="Powell A.J."/>
            <person name="Barry K."/>
            <person name="Miller A.N."/>
            <person name="Grigoriev I.V."/>
            <person name="Debuchy R."/>
            <person name="Gladieux P."/>
            <person name="Thoren M.H."/>
            <person name="Johannesson H."/>
        </authorList>
    </citation>
    <scope>NUCLEOTIDE SEQUENCE</scope>
    <source>
        <strain evidence="9">SMH2392-1A</strain>
    </source>
</reference>
<dbReference type="PANTHER" id="PTHR12810">
    <property type="entry name" value="MITOCHONDRIAL 28S RIBOSOMAL PROTEIN S29"/>
    <property type="match status" value="1"/>
</dbReference>
<evidence type="ECO:0000256" key="3">
    <source>
        <dbReference type="ARBA" id="ARBA00022946"/>
    </source>
</evidence>
<organism evidence="9 10">
    <name type="scientific">Lasiosphaeria miniovina</name>
    <dbReference type="NCBI Taxonomy" id="1954250"/>
    <lineage>
        <taxon>Eukaryota</taxon>
        <taxon>Fungi</taxon>
        <taxon>Dikarya</taxon>
        <taxon>Ascomycota</taxon>
        <taxon>Pezizomycotina</taxon>
        <taxon>Sordariomycetes</taxon>
        <taxon>Sordariomycetidae</taxon>
        <taxon>Sordariales</taxon>
        <taxon>Lasiosphaeriaceae</taxon>
        <taxon>Lasiosphaeria</taxon>
    </lineage>
</organism>
<keyword evidence="5" id="KW-0496">Mitochondrion</keyword>
<evidence type="ECO:0000256" key="1">
    <source>
        <dbReference type="ARBA" id="ARBA00004173"/>
    </source>
</evidence>
<keyword evidence="10" id="KW-1185">Reference proteome</keyword>
<dbReference type="AlphaFoldDB" id="A0AA40BGS5"/>
<feature type="region of interest" description="Disordered" evidence="8">
    <location>
        <begin position="51"/>
        <end position="81"/>
    </location>
</feature>
<evidence type="ECO:0000256" key="2">
    <source>
        <dbReference type="ARBA" id="ARBA00009863"/>
    </source>
</evidence>
<dbReference type="Proteomes" id="UP001172101">
    <property type="component" value="Unassembled WGS sequence"/>
</dbReference>
<evidence type="ECO:0000256" key="4">
    <source>
        <dbReference type="ARBA" id="ARBA00022980"/>
    </source>
</evidence>
<keyword evidence="4" id="KW-0689">Ribosomal protein</keyword>
<dbReference type="GeneID" id="85324175"/>
<accession>A0AA40BGS5</accession>
<evidence type="ECO:0000313" key="10">
    <source>
        <dbReference type="Proteomes" id="UP001172101"/>
    </source>
</evidence>
<dbReference type="EMBL" id="JAUIRO010000001">
    <property type="protein sequence ID" value="KAK0733949.1"/>
    <property type="molecule type" value="Genomic_DNA"/>
</dbReference>
<evidence type="ECO:0000313" key="9">
    <source>
        <dbReference type="EMBL" id="KAK0733949.1"/>
    </source>
</evidence>
<comment type="subcellular location">
    <subcellularLocation>
        <location evidence="1">Mitochondrion</location>
    </subcellularLocation>
</comment>
<dbReference type="PANTHER" id="PTHR12810:SF0">
    <property type="entry name" value="SMALL RIBOSOMAL SUBUNIT PROTEIN MS29"/>
    <property type="match status" value="1"/>
</dbReference>
<comment type="similarity">
    <text evidence="2">Belongs to the mitochondrion-specific ribosomal protein mS29 family.</text>
</comment>
<keyword evidence="3" id="KW-0809">Transit peptide</keyword>
<gene>
    <name evidence="9" type="ORF">B0T26DRAFT_686515</name>
</gene>
<protein>
    <recommendedName>
        <fullName evidence="7">Small ribosomal subunit protein mS29</fullName>
    </recommendedName>
</protein>
<evidence type="ECO:0000256" key="7">
    <source>
        <dbReference type="ARBA" id="ARBA00035140"/>
    </source>
</evidence>
<dbReference type="InterPro" id="IPR017082">
    <property type="entry name" value="Ribosomal_mS29_fun"/>
</dbReference>
<evidence type="ECO:0000256" key="6">
    <source>
        <dbReference type="ARBA" id="ARBA00023274"/>
    </source>
</evidence>
<dbReference type="Pfam" id="PF10236">
    <property type="entry name" value="DAP3"/>
    <property type="match status" value="1"/>
</dbReference>
<keyword evidence="6" id="KW-0687">Ribonucleoprotein</keyword>
<dbReference type="RefSeq" id="XP_060302826.1">
    <property type="nucleotide sequence ID" value="XM_060440905.1"/>
</dbReference>
<dbReference type="InterPro" id="IPR019368">
    <property type="entry name" value="Ribosomal_mS29"/>
</dbReference>
<dbReference type="GO" id="GO:0003735">
    <property type="term" value="F:structural constituent of ribosome"/>
    <property type="evidence" value="ECO:0007669"/>
    <property type="project" value="TreeGrafter"/>
</dbReference>
<dbReference type="GO" id="GO:0032543">
    <property type="term" value="P:mitochondrial translation"/>
    <property type="evidence" value="ECO:0007669"/>
    <property type="project" value="InterPro"/>
</dbReference>
<comment type="caution">
    <text evidence="9">The sequence shown here is derived from an EMBL/GenBank/DDBJ whole genome shotgun (WGS) entry which is preliminary data.</text>
</comment>
<sequence>MSASNCLRCCLLRPSVVGRAGATAATAKASAAATARLRQGMPLAAAAAASFSTTANRGANQKPKPGTKAAERNAPPSIRQGKLFTIKKKKKNDSGARVKSPLPGERKAFRKRILLSNTNALPVPGLTDLGAESMLDPSNVCKVLSLPDDVVDQLRADEAFKTTQCWSMFRKPSILIRTETVDLITRMHAAAKTNKTLRLVLTGDRVTGKSLMLLQAITQAHLNDWLVVNIPDAQELTTACTEYAPILDTEPIQYMQQNYVLKLIQAIKKSNEKLLLKLTTVFSHAGLPQNIPIKSPLMQLANSAKEAEGAWAVFQAMWQEMTAQGHGRPPMLLSLDGLTHIMRISDYRTPAFNPIHSHDLALVRLFTDHLSGATSLPNGGAVIAATNRNNAPRNPSMELALAQREAEQLGGGKDVPQPQPYLKGYDERVEAVLRNVQVIKLQGLSKLEARALMEYWAASGVLRITVDEKSVTEKWALGGSGVVGEMERASLLTMRF</sequence>
<name>A0AA40BGS5_9PEZI</name>
<evidence type="ECO:0000256" key="5">
    <source>
        <dbReference type="ARBA" id="ARBA00023128"/>
    </source>
</evidence>
<dbReference type="PIRSF" id="PIRSF036996">
    <property type="entry name" value="RSM23"/>
    <property type="match status" value="1"/>
</dbReference>
<dbReference type="GO" id="GO:0005763">
    <property type="term" value="C:mitochondrial small ribosomal subunit"/>
    <property type="evidence" value="ECO:0007669"/>
    <property type="project" value="InterPro"/>
</dbReference>